<evidence type="ECO:0000256" key="6">
    <source>
        <dbReference type="RuleBase" id="RU363032"/>
    </source>
</evidence>
<dbReference type="PANTHER" id="PTHR30177">
    <property type="entry name" value="GLYCINE BETAINE/L-PROLINE TRANSPORT SYSTEM PERMEASE PROTEIN PROW"/>
    <property type="match status" value="1"/>
</dbReference>
<keyword evidence="2 6" id="KW-0813">Transport</keyword>
<dbReference type="InterPro" id="IPR000515">
    <property type="entry name" value="MetI-like"/>
</dbReference>
<evidence type="ECO:0000256" key="7">
    <source>
        <dbReference type="SAM" id="MobiDB-lite"/>
    </source>
</evidence>
<evidence type="ECO:0000256" key="3">
    <source>
        <dbReference type="ARBA" id="ARBA00022692"/>
    </source>
</evidence>
<comment type="similarity">
    <text evidence="6">Belongs to the binding-protein-dependent transport system permease family.</text>
</comment>
<dbReference type="PROSITE" id="PS50928">
    <property type="entry name" value="ABC_TM1"/>
    <property type="match status" value="1"/>
</dbReference>
<dbReference type="Gene3D" id="1.10.3720.10">
    <property type="entry name" value="MetI-like"/>
    <property type="match status" value="1"/>
</dbReference>
<protein>
    <submittedName>
        <fullName evidence="9">Glycine/betaine ABC transporter permease</fullName>
    </submittedName>
</protein>
<feature type="region of interest" description="Disordered" evidence="7">
    <location>
        <begin position="211"/>
        <end position="232"/>
    </location>
</feature>
<keyword evidence="3 6" id="KW-0812">Transmembrane</keyword>
<feature type="transmembrane region" description="Helical" evidence="6">
    <location>
        <begin position="50"/>
        <end position="77"/>
    </location>
</feature>
<feature type="transmembrane region" description="Helical" evidence="6">
    <location>
        <begin position="132"/>
        <end position="159"/>
    </location>
</feature>
<evidence type="ECO:0000313" key="9">
    <source>
        <dbReference type="EMBL" id="BDZ39842.1"/>
    </source>
</evidence>
<evidence type="ECO:0000259" key="8">
    <source>
        <dbReference type="PROSITE" id="PS50928"/>
    </source>
</evidence>
<evidence type="ECO:0000256" key="2">
    <source>
        <dbReference type="ARBA" id="ARBA00022448"/>
    </source>
</evidence>
<feature type="domain" description="ABC transmembrane type-1" evidence="8">
    <location>
        <begin position="15"/>
        <end position="197"/>
    </location>
</feature>
<dbReference type="InterPro" id="IPR035906">
    <property type="entry name" value="MetI-like_sf"/>
</dbReference>
<dbReference type="EMBL" id="AP027728">
    <property type="protein sequence ID" value="BDZ39842.1"/>
    <property type="molecule type" value="Genomic_DNA"/>
</dbReference>
<gene>
    <name evidence="9" type="ORF">GCM10025863_24560</name>
</gene>
<name>A0ABM8FW99_9MICO</name>
<dbReference type="SUPFAM" id="SSF161098">
    <property type="entry name" value="MetI-like"/>
    <property type="match status" value="1"/>
</dbReference>
<organism evidence="9 10">
    <name type="scientific">Microbacterium suwonense</name>
    <dbReference type="NCBI Taxonomy" id="683047"/>
    <lineage>
        <taxon>Bacteria</taxon>
        <taxon>Bacillati</taxon>
        <taxon>Actinomycetota</taxon>
        <taxon>Actinomycetes</taxon>
        <taxon>Micrococcales</taxon>
        <taxon>Microbacteriaceae</taxon>
        <taxon>Microbacterium</taxon>
    </lineage>
</organism>
<dbReference type="Pfam" id="PF00528">
    <property type="entry name" value="BPD_transp_1"/>
    <property type="match status" value="1"/>
</dbReference>
<feature type="transmembrane region" description="Helical" evidence="6">
    <location>
        <begin position="179"/>
        <end position="200"/>
    </location>
</feature>
<dbReference type="CDD" id="cd06261">
    <property type="entry name" value="TM_PBP2"/>
    <property type="match status" value="1"/>
</dbReference>
<evidence type="ECO:0000256" key="1">
    <source>
        <dbReference type="ARBA" id="ARBA00004141"/>
    </source>
</evidence>
<dbReference type="Proteomes" id="UP001321543">
    <property type="component" value="Chromosome"/>
</dbReference>
<feature type="transmembrane region" description="Helical" evidence="6">
    <location>
        <begin position="83"/>
        <end position="100"/>
    </location>
</feature>
<keyword evidence="5 6" id="KW-0472">Membrane</keyword>
<keyword evidence="10" id="KW-1185">Reference proteome</keyword>
<sequence>MTWVLDNLDLILDRTTDHLRQSVIPIVLGLMLSIPLGWVAWRFRLVRGPVIVLTGLLYTIPSLALLILMPAVFGYSATDEPNLVIALTIYAIAILVRAVADGLDSVDPDVRQAATAMGYAAPRRFFAVELPLAGPVILAGLRVAAVSTISLATVGILVGVENLGYLFTNGLQRRIIVEVLAGVLAVVVIALAIDALLVLLGRMLMPWSRAAAGSAGSPKGRSMGRAPLRSAA</sequence>
<evidence type="ECO:0000256" key="4">
    <source>
        <dbReference type="ARBA" id="ARBA00022989"/>
    </source>
</evidence>
<evidence type="ECO:0000256" key="5">
    <source>
        <dbReference type="ARBA" id="ARBA00023136"/>
    </source>
</evidence>
<dbReference type="InterPro" id="IPR051204">
    <property type="entry name" value="ABC_transp_perm/SBD"/>
</dbReference>
<dbReference type="PANTHER" id="PTHR30177:SF4">
    <property type="entry name" value="OSMOPROTECTANT IMPORT PERMEASE PROTEIN OSMW"/>
    <property type="match status" value="1"/>
</dbReference>
<comment type="subcellular location">
    <subcellularLocation>
        <location evidence="6">Cell membrane</location>
        <topology evidence="6">Multi-pass membrane protein</topology>
    </subcellularLocation>
    <subcellularLocation>
        <location evidence="1">Membrane</location>
        <topology evidence="1">Multi-pass membrane protein</topology>
    </subcellularLocation>
</comment>
<feature type="transmembrane region" description="Helical" evidence="6">
    <location>
        <begin position="23"/>
        <end position="43"/>
    </location>
</feature>
<dbReference type="RefSeq" id="WP_286300262.1">
    <property type="nucleotide sequence ID" value="NZ_AP027728.1"/>
</dbReference>
<keyword evidence="4 6" id="KW-1133">Transmembrane helix</keyword>
<proteinExistence type="inferred from homology"/>
<accession>A0ABM8FW99</accession>
<reference evidence="10" key="1">
    <citation type="journal article" date="2019" name="Int. J. Syst. Evol. Microbiol.">
        <title>The Global Catalogue of Microorganisms (GCM) 10K type strain sequencing project: providing services to taxonomists for standard genome sequencing and annotation.</title>
        <authorList>
            <consortium name="The Broad Institute Genomics Platform"/>
            <consortium name="The Broad Institute Genome Sequencing Center for Infectious Disease"/>
            <person name="Wu L."/>
            <person name="Ma J."/>
        </authorList>
    </citation>
    <scope>NUCLEOTIDE SEQUENCE [LARGE SCALE GENOMIC DNA]</scope>
    <source>
        <strain evidence="10">NBRC 106310</strain>
    </source>
</reference>
<evidence type="ECO:0000313" key="10">
    <source>
        <dbReference type="Proteomes" id="UP001321543"/>
    </source>
</evidence>